<dbReference type="Pfam" id="PF00144">
    <property type="entry name" value="Beta-lactamase"/>
    <property type="match status" value="1"/>
</dbReference>
<proteinExistence type="predicted"/>
<dbReference type="PANTHER" id="PTHR43283:SF7">
    <property type="entry name" value="BETA-LACTAMASE-RELATED DOMAIN-CONTAINING PROTEIN"/>
    <property type="match status" value="1"/>
</dbReference>
<dbReference type="GO" id="GO:0016787">
    <property type="term" value="F:hydrolase activity"/>
    <property type="evidence" value="ECO:0007669"/>
    <property type="project" value="UniProtKB-KW"/>
</dbReference>
<evidence type="ECO:0000259" key="1">
    <source>
        <dbReference type="Pfam" id="PF00144"/>
    </source>
</evidence>
<dbReference type="SUPFAM" id="SSF56601">
    <property type="entry name" value="beta-lactamase/transpeptidase-like"/>
    <property type="match status" value="1"/>
</dbReference>
<evidence type="ECO:0000313" key="2">
    <source>
        <dbReference type="EMBL" id="MBO7746261.1"/>
    </source>
</evidence>
<dbReference type="Gene3D" id="3.40.710.10">
    <property type="entry name" value="DD-peptidase/beta-lactamase superfamily"/>
    <property type="match status" value="1"/>
</dbReference>
<name>A0ABS3WDU1_9BACL</name>
<organism evidence="2 3">
    <name type="scientific">Paenibacillus artemisiicola</name>
    <dbReference type="NCBI Taxonomy" id="1172618"/>
    <lineage>
        <taxon>Bacteria</taxon>
        <taxon>Bacillati</taxon>
        <taxon>Bacillota</taxon>
        <taxon>Bacilli</taxon>
        <taxon>Bacillales</taxon>
        <taxon>Paenibacillaceae</taxon>
        <taxon>Paenibacillus</taxon>
    </lineage>
</organism>
<comment type="caution">
    <text evidence="2">The sequence shown here is derived from an EMBL/GenBank/DDBJ whole genome shotgun (WGS) entry which is preliminary data.</text>
</comment>
<feature type="domain" description="Beta-lactamase-related" evidence="1">
    <location>
        <begin position="39"/>
        <end position="297"/>
    </location>
</feature>
<keyword evidence="3" id="KW-1185">Reference proteome</keyword>
<dbReference type="InterPro" id="IPR050789">
    <property type="entry name" value="Diverse_Enzym_Activities"/>
</dbReference>
<dbReference type="EMBL" id="JAGGDJ010000016">
    <property type="protein sequence ID" value="MBO7746261.1"/>
    <property type="molecule type" value="Genomic_DNA"/>
</dbReference>
<dbReference type="InterPro" id="IPR001466">
    <property type="entry name" value="Beta-lactam-related"/>
</dbReference>
<protein>
    <submittedName>
        <fullName evidence="2">Serine hydrolase</fullName>
    </submittedName>
</protein>
<accession>A0ABS3WDU1</accession>
<dbReference type="RefSeq" id="WP_208849047.1">
    <property type="nucleotide sequence ID" value="NZ_JAGGDJ010000016.1"/>
</dbReference>
<dbReference type="Proteomes" id="UP000670947">
    <property type="component" value="Unassembled WGS sequence"/>
</dbReference>
<keyword evidence="2" id="KW-0378">Hydrolase</keyword>
<reference evidence="2 3" key="1">
    <citation type="submission" date="2021-03" db="EMBL/GenBank/DDBJ databases">
        <title>Paenibacillus artemisicola MWE-103 whole genome sequence.</title>
        <authorList>
            <person name="Ham Y.J."/>
        </authorList>
    </citation>
    <scope>NUCLEOTIDE SEQUENCE [LARGE SCALE GENOMIC DNA]</scope>
    <source>
        <strain evidence="2 3">MWE-103</strain>
    </source>
</reference>
<gene>
    <name evidence="2" type="ORF">I8J29_18795</name>
</gene>
<dbReference type="InterPro" id="IPR012338">
    <property type="entry name" value="Beta-lactam/transpept-like"/>
</dbReference>
<dbReference type="PANTHER" id="PTHR43283">
    <property type="entry name" value="BETA-LACTAMASE-RELATED"/>
    <property type="match status" value="1"/>
</dbReference>
<sequence length="484" mass="52767">MEHQTRLPRSTPEAAGIAPQAVLGFLDAIRDRKLELHSFMLLRRGQVAAEGWWAPYKPEYPHMLFSLSKSFTSTGIGFAAAEGLLTVNDPVVGFFPDEAPETVTGNLAAMQIRHLLMMGTGHAADVTGSLRKDENWVRAFLAEPVEHKPGTHFAYNSAATYMLSAILRKVTGQSLLAYLKPRLFAPLGLTEGTWETCPRGIEVGGWGLNVTTEDIAKFGQLYLQHGVWEGEQILPAAWIDEATSFQIDNDDGRANDWTQGYGYQFWRCRHGAYRGDGAFGQFCVVLPEQEAVLAITSGVADMQAVLDAAWAELLPALSADAAPAPDAAAQAALEERLAALRLDPPQAEASSPAEARLDGRVFRLEPNELRLDSLAVRFSEQGAELTIGNDELGEQTAKLGRGAWTASRLRVGDVKQGAEQRVEGSFAWRNDDTLDIRLMLVETPFTYALACRLDGDALELTFTANVGWDPDKVLTIRGQAAALA</sequence>
<evidence type="ECO:0000313" key="3">
    <source>
        <dbReference type="Proteomes" id="UP000670947"/>
    </source>
</evidence>